<evidence type="ECO:0000313" key="6">
    <source>
        <dbReference type="EMBL" id="EDM80533.1"/>
    </source>
</evidence>
<dbReference type="Pfam" id="PF00501">
    <property type="entry name" value="AMP-binding"/>
    <property type="match status" value="1"/>
</dbReference>
<dbReference type="SUPFAM" id="SSF56801">
    <property type="entry name" value="Acetyl-CoA synthetase-like"/>
    <property type="match status" value="1"/>
</dbReference>
<protein>
    <submittedName>
        <fullName evidence="6">Putative long-chain-fatty-acid--CoA ligase</fullName>
    </submittedName>
</protein>
<comment type="catalytic activity">
    <reaction evidence="4">
        <text>a long-chain fatty acid + ATP + CoA = a long-chain fatty acyl-CoA + AMP + diphosphate</text>
        <dbReference type="Rhea" id="RHEA:15421"/>
        <dbReference type="ChEBI" id="CHEBI:30616"/>
        <dbReference type="ChEBI" id="CHEBI:33019"/>
        <dbReference type="ChEBI" id="CHEBI:57287"/>
        <dbReference type="ChEBI" id="CHEBI:57560"/>
        <dbReference type="ChEBI" id="CHEBI:83139"/>
        <dbReference type="ChEBI" id="CHEBI:456215"/>
        <dbReference type="EC" id="6.2.1.3"/>
    </reaction>
    <physiologicalReaction direction="left-to-right" evidence="4">
        <dbReference type="Rhea" id="RHEA:15422"/>
    </physiologicalReaction>
</comment>
<dbReference type="RefSeq" id="WP_006970394.1">
    <property type="nucleotide sequence ID" value="NZ_ABCS01000010.1"/>
</dbReference>
<comment type="caution">
    <text evidence="6">The sequence shown here is derived from an EMBL/GenBank/DDBJ whole genome shotgun (WGS) entry which is preliminary data.</text>
</comment>
<evidence type="ECO:0000256" key="2">
    <source>
        <dbReference type="ARBA" id="ARBA00022832"/>
    </source>
</evidence>
<organism evidence="6 7">
    <name type="scientific">Plesiocystis pacifica SIR-1</name>
    <dbReference type="NCBI Taxonomy" id="391625"/>
    <lineage>
        <taxon>Bacteria</taxon>
        <taxon>Pseudomonadati</taxon>
        <taxon>Myxococcota</taxon>
        <taxon>Polyangia</taxon>
        <taxon>Nannocystales</taxon>
        <taxon>Nannocystaceae</taxon>
        <taxon>Plesiocystis</taxon>
    </lineage>
</organism>
<dbReference type="Gene3D" id="3.40.50.12780">
    <property type="entry name" value="N-terminal domain of ligase-like"/>
    <property type="match status" value="1"/>
</dbReference>
<evidence type="ECO:0000259" key="5">
    <source>
        <dbReference type="Pfam" id="PF00501"/>
    </source>
</evidence>
<gene>
    <name evidence="6" type="ORF">PPSIR1_42019</name>
</gene>
<accession>A6G0Z5</accession>
<dbReference type="STRING" id="391625.PPSIR1_42019"/>
<dbReference type="PANTHER" id="PTHR43272:SF32">
    <property type="entry name" value="AMP-DEPENDENT SYNTHETASE_LIGASE DOMAIN-CONTAINING PROTEIN"/>
    <property type="match status" value="1"/>
</dbReference>
<dbReference type="CDD" id="cd05907">
    <property type="entry name" value="VL_LC_FACS_like"/>
    <property type="match status" value="1"/>
</dbReference>
<proteinExistence type="predicted"/>
<keyword evidence="2" id="KW-0276">Fatty acid metabolism</keyword>
<name>A6G0Z5_9BACT</name>
<evidence type="ECO:0000313" key="7">
    <source>
        <dbReference type="Proteomes" id="UP000005801"/>
    </source>
</evidence>
<reference evidence="6 7" key="1">
    <citation type="submission" date="2007-06" db="EMBL/GenBank/DDBJ databases">
        <authorList>
            <person name="Shimkets L."/>
            <person name="Ferriera S."/>
            <person name="Johnson J."/>
            <person name="Kravitz S."/>
            <person name="Beeson K."/>
            <person name="Sutton G."/>
            <person name="Rogers Y.-H."/>
            <person name="Friedman R."/>
            <person name="Frazier M."/>
            <person name="Venter J.C."/>
        </authorList>
    </citation>
    <scope>NUCLEOTIDE SEQUENCE [LARGE SCALE GENOMIC DNA]</scope>
    <source>
        <strain evidence="6 7">SIR-1</strain>
    </source>
</reference>
<dbReference type="Proteomes" id="UP000005801">
    <property type="component" value="Unassembled WGS sequence"/>
</dbReference>
<sequence>MAEWNEDETLLDQLANHAKTRGDRPAVFGRAGARWVGTSWKDYWATAREVGKALISLGHEPGECVAIVGDNRPEWVFAEFGIMAAAGIVAPIYQTSTEEQVAYILGHSKARIAICDQRAQLEKFMAAAASSPDTVALERFILMDDDPIDDERVLNFKDLLQMGRAVDDSAVDARIESVKADSVALLIYTSGTTGVPKAVQLDHGNMTSVAYGALEFYREIDDDNYRAISYLPLSHVAEQMFTTMVHIRSGGEVYFCAELKKVRDYLPEVQPTSFVGVPRVWEKFEAAMKARLAEATGFRKRLVEWARAQEFAAFEHKVRTGQDKQGFMLNLARKLVISKVKERLGLQNLVLAATGAAPISVGTLEFMASLGIVIHEGFGMSETSGAITGSPLYRPRVGWVGRALPGVQIKIADDGEICLKGRPMTRGYLGMPDKTAELIDEQGWLHTGDLGKYEDGWLAITGRKKDILITAGGKNVAPAKIEGKLSQLPGIGQAVVVGDRERFLAALLVIDPEALPELRDRLGLGSGATVADVAASDKFDALLREGVDKDVNPELARYEQIKKFTVLPNEFSVDTGELTPTMKVKRNVVNEKFAAQIKAMFA</sequence>
<dbReference type="GO" id="GO:0016020">
    <property type="term" value="C:membrane"/>
    <property type="evidence" value="ECO:0007669"/>
    <property type="project" value="TreeGrafter"/>
</dbReference>
<dbReference type="PROSITE" id="PS00455">
    <property type="entry name" value="AMP_BINDING"/>
    <property type="match status" value="1"/>
</dbReference>
<keyword evidence="1 6" id="KW-0436">Ligase</keyword>
<evidence type="ECO:0000256" key="3">
    <source>
        <dbReference type="ARBA" id="ARBA00023098"/>
    </source>
</evidence>
<keyword evidence="3" id="KW-0443">Lipid metabolism</keyword>
<dbReference type="InterPro" id="IPR042099">
    <property type="entry name" value="ANL_N_sf"/>
</dbReference>
<dbReference type="PANTHER" id="PTHR43272">
    <property type="entry name" value="LONG-CHAIN-FATTY-ACID--COA LIGASE"/>
    <property type="match status" value="1"/>
</dbReference>
<feature type="domain" description="AMP-dependent synthetase/ligase" evidence="5">
    <location>
        <begin position="15"/>
        <end position="429"/>
    </location>
</feature>
<dbReference type="AlphaFoldDB" id="A6G0Z5"/>
<dbReference type="EMBL" id="ABCS01000010">
    <property type="protein sequence ID" value="EDM80533.1"/>
    <property type="molecule type" value="Genomic_DNA"/>
</dbReference>
<evidence type="ECO:0000256" key="4">
    <source>
        <dbReference type="ARBA" id="ARBA00024484"/>
    </source>
</evidence>
<keyword evidence="7" id="KW-1185">Reference proteome</keyword>
<dbReference type="OrthoDB" id="9803968at2"/>
<evidence type="ECO:0000256" key="1">
    <source>
        <dbReference type="ARBA" id="ARBA00022598"/>
    </source>
</evidence>
<dbReference type="InterPro" id="IPR020845">
    <property type="entry name" value="AMP-binding_CS"/>
</dbReference>
<dbReference type="eggNOG" id="COG1022">
    <property type="taxonomic scope" value="Bacteria"/>
</dbReference>
<dbReference type="InterPro" id="IPR045851">
    <property type="entry name" value="AMP-bd_C_sf"/>
</dbReference>
<dbReference type="Pfam" id="PF23562">
    <property type="entry name" value="AMP-binding_C_3"/>
    <property type="match status" value="1"/>
</dbReference>
<dbReference type="Gene3D" id="3.30.300.30">
    <property type="match status" value="1"/>
</dbReference>
<dbReference type="GO" id="GO:0004467">
    <property type="term" value="F:long-chain fatty acid-CoA ligase activity"/>
    <property type="evidence" value="ECO:0007669"/>
    <property type="project" value="UniProtKB-EC"/>
</dbReference>
<dbReference type="InterPro" id="IPR000873">
    <property type="entry name" value="AMP-dep_synth/lig_dom"/>
</dbReference>